<dbReference type="InterPro" id="IPR003807">
    <property type="entry name" value="DUF202"/>
</dbReference>
<dbReference type="OrthoDB" id="3701077at2"/>
<evidence type="ECO:0000313" key="7">
    <source>
        <dbReference type="EMBL" id="RVW06610.1"/>
    </source>
</evidence>
<name>A0A3S3E629_9NOCA</name>
<evidence type="ECO:0000256" key="3">
    <source>
        <dbReference type="ARBA" id="ARBA00022989"/>
    </source>
</evidence>
<gene>
    <name evidence="7" type="ORF">EF834_04215</name>
</gene>
<keyword evidence="3 5" id="KW-1133">Transmembrane helix</keyword>
<dbReference type="Proteomes" id="UP000284333">
    <property type="component" value="Unassembled WGS sequence"/>
</dbReference>
<evidence type="ECO:0000256" key="2">
    <source>
        <dbReference type="ARBA" id="ARBA00022692"/>
    </source>
</evidence>
<feature type="transmembrane region" description="Helical" evidence="5">
    <location>
        <begin position="46"/>
        <end position="65"/>
    </location>
</feature>
<feature type="domain" description="DUF202" evidence="6">
    <location>
        <begin position="10"/>
        <end position="71"/>
    </location>
</feature>
<feature type="transmembrane region" description="Helical" evidence="5">
    <location>
        <begin position="21"/>
        <end position="40"/>
    </location>
</feature>
<evidence type="ECO:0000256" key="4">
    <source>
        <dbReference type="ARBA" id="ARBA00023136"/>
    </source>
</evidence>
<keyword evidence="2 5" id="KW-0812">Transmembrane</keyword>
<evidence type="ECO:0000313" key="8">
    <source>
        <dbReference type="Proteomes" id="UP000284333"/>
    </source>
</evidence>
<dbReference type="AlphaFoldDB" id="A0A3S3E629"/>
<dbReference type="EMBL" id="RKLN01000001">
    <property type="protein sequence ID" value="RVW06610.1"/>
    <property type="molecule type" value="Genomic_DNA"/>
</dbReference>
<keyword evidence="8" id="KW-1185">Reference proteome</keyword>
<feature type="transmembrane region" description="Helical" evidence="5">
    <location>
        <begin position="85"/>
        <end position="109"/>
    </location>
</feature>
<organism evidence="7 8">
    <name type="scientific">Rhodococcus spongiicola</name>
    <dbReference type="NCBI Taxonomy" id="2487352"/>
    <lineage>
        <taxon>Bacteria</taxon>
        <taxon>Bacillati</taxon>
        <taxon>Actinomycetota</taxon>
        <taxon>Actinomycetes</taxon>
        <taxon>Mycobacteriales</taxon>
        <taxon>Nocardiaceae</taxon>
        <taxon>Rhodococcus</taxon>
    </lineage>
</organism>
<sequence length="111" mass="11665">MNGAGTGHRDPGLQPERTTLAWVRTAMGLVAVAFLCLRYVPGSSVMVQVFGTWAVVAASAVMVTARSRNERAVERLEAGRTVYPFLHVLGLTVTVAGLAGVSAAVILVVGW</sequence>
<evidence type="ECO:0000256" key="5">
    <source>
        <dbReference type="SAM" id="Phobius"/>
    </source>
</evidence>
<comment type="caution">
    <text evidence="7">The sequence shown here is derived from an EMBL/GenBank/DDBJ whole genome shotgun (WGS) entry which is preliminary data.</text>
</comment>
<dbReference type="GO" id="GO:0012505">
    <property type="term" value="C:endomembrane system"/>
    <property type="evidence" value="ECO:0007669"/>
    <property type="project" value="UniProtKB-SubCell"/>
</dbReference>
<accession>A0A3S3E629</accession>
<protein>
    <submittedName>
        <fullName evidence="7">DUF202 domain-containing protein</fullName>
    </submittedName>
</protein>
<keyword evidence="4 5" id="KW-0472">Membrane</keyword>
<evidence type="ECO:0000256" key="1">
    <source>
        <dbReference type="ARBA" id="ARBA00004127"/>
    </source>
</evidence>
<dbReference type="Pfam" id="PF02656">
    <property type="entry name" value="DUF202"/>
    <property type="match status" value="1"/>
</dbReference>
<comment type="subcellular location">
    <subcellularLocation>
        <location evidence="1">Endomembrane system</location>
        <topology evidence="1">Multi-pass membrane protein</topology>
    </subcellularLocation>
</comment>
<evidence type="ECO:0000259" key="6">
    <source>
        <dbReference type="Pfam" id="PF02656"/>
    </source>
</evidence>
<proteinExistence type="predicted"/>
<reference evidence="7 8" key="1">
    <citation type="submission" date="2018-11" db="EMBL/GenBank/DDBJ databases">
        <title>Rhodococcus spongicola sp. nov. and Rhodococcus xishaensis sp. nov. from marine sponges.</title>
        <authorList>
            <person name="Li L."/>
            <person name="Lin H.W."/>
        </authorList>
    </citation>
    <scope>NUCLEOTIDE SEQUENCE [LARGE SCALE GENOMIC DNA]</scope>
    <source>
        <strain evidence="7 8">LHW50502</strain>
    </source>
</reference>